<dbReference type="EMBL" id="ML170156">
    <property type="protein sequence ID" value="TDL29357.1"/>
    <property type="molecule type" value="Genomic_DNA"/>
</dbReference>
<keyword evidence="4" id="KW-0813">Transport</keyword>
<proteinExistence type="inferred from homology"/>
<dbReference type="STRING" id="50990.A0A4R5XGP0"/>
<dbReference type="Pfam" id="PF18388">
    <property type="entry name" value="ATG29_N"/>
    <property type="match status" value="1"/>
</dbReference>
<evidence type="ECO:0000256" key="6">
    <source>
        <dbReference type="ARBA" id="ARBA00023006"/>
    </source>
</evidence>
<accession>A0A4R5XGP0</accession>
<feature type="compositionally biased region" description="Low complexity" evidence="7">
    <location>
        <begin position="174"/>
        <end position="188"/>
    </location>
</feature>
<dbReference type="OrthoDB" id="21072at2759"/>
<dbReference type="GO" id="GO:0015031">
    <property type="term" value="P:protein transport"/>
    <property type="evidence" value="ECO:0007669"/>
    <property type="project" value="UniProtKB-KW"/>
</dbReference>
<dbReference type="InterPro" id="IPR040666">
    <property type="entry name" value="Atg29_N"/>
</dbReference>
<sequence>MPNYSPHTRVIVRLPFNRPEQDIQDPPPIEWNAEKENILWEVIARSRASDSGGTDWQGLSAHLQIPLPYLLYRAQRRYEQDLQGLQDLQGALSPTNAQSPTRPSEDGTLRAKDRPEMLRVLSGRNGGSATKLSSSLRLTTTSLGIRARLNSLGYDSPIRQSKASSSSTLTLQGPKSSSQQQKTPPSSDSESEEEADKAEEEERRLEEEETLNRKLKDLQKVMTSETLGLVREPRRQSKGKEVERGRHGPTSPKSPLRQSVRRSLSTSESASGTTSPQGSIPSIPSPSGSQPHSPISRHLSPAKKSSSPPALSSGNARGQSHMQYRPIMGRTRPSEKGSNHGSSASSFSDISETSVSASALESALLSNIRGGGSRL</sequence>
<keyword evidence="10" id="KW-1185">Reference proteome</keyword>
<evidence type="ECO:0000313" key="10">
    <source>
        <dbReference type="Proteomes" id="UP000294933"/>
    </source>
</evidence>
<feature type="region of interest" description="Disordered" evidence="7">
    <location>
        <begin position="90"/>
        <end position="115"/>
    </location>
</feature>
<dbReference type="GO" id="GO:0000407">
    <property type="term" value="C:phagophore assembly site"/>
    <property type="evidence" value="ECO:0007669"/>
    <property type="project" value="UniProtKB-SubCell"/>
</dbReference>
<dbReference type="AlphaFoldDB" id="A0A4R5XGP0"/>
<dbReference type="InterPro" id="IPR039362">
    <property type="entry name" value="ATG29_sf"/>
</dbReference>
<evidence type="ECO:0000256" key="5">
    <source>
        <dbReference type="ARBA" id="ARBA00022927"/>
    </source>
</evidence>
<dbReference type="GO" id="GO:0000045">
    <property type="term" value="P:autophagosome assembly"/>
    <property type="evidence" value="ECO:0007669"/>
    <property type="project" value="InterPro"/>
</dbReference>
<evidence type="ECO:0000256" key="3">
    <source>
        <dbReference type="ARBA" id="ARBA00013784"/>
    </source>
</evidence>
<feature type="domain" description="Atg29 N-terminal" evidence="8">
    <location>
        <begin position="9"/>
        <end position="64"/>
    </location>
</feature>
<evidence type="ECO:0000313" key="9">
    <source>
        <dbReference type="EMBL" id="TDL29357.1"/>
    </source>
</evidence>
<comment type="similarity">
    <text evidence="2">Belongs to the ATG29 family.</text>
</comment>
<feature type="compositionally biased region" description="Basic and acidic residues" evidence="7">
    <location>
        <begin position="103"/>
        <end position="115"/>
    </location>
</feature>
<keyword evidence="6" id="KW-0072">Autophagy</keyword>
<feature type="compositionally biased region" description="Basic and acidic residues" evidence="7">
    <location>
        <begin position="200"/>
        <end position="219"/>
    </location>
</feature>
<evidence type="ECO:0000256" key="2">
    <source>
        <dbReference type="ARBA" id="ARBA00010082"/>
    </source>
</evidence>
<feature type="compositionally biased region" description="Polar residues" evidence="7">
    <location>
        <begin position="251"/>
        <end position="274"/>
    </location>
</feature>
<reference evidence="9 10" key="1">
    <citation type="submission" date="2018-06" db="EMBL/GenBank/DDBJ databases">
        <title>A transcriptomic atlas of mushroom development highlights an independent origin of complex multicellularity.</title>
        <authorList>
            <consortium name="DOE Joint Genome Institute"/>
            <person name="Krizsan K."/>
            <person name="Almasi E."/>
            <person name="Merenyi Z."/>
            <person name="Sahu N."/>
            <person name="Viragh M."/>
            <person name="Koszo T."/>
            <person name="Mondo S."/>
            <person name="Kiss B."/>
            <person name="Balint B."/>
            <person name="Kues U."/>
            <person name="Barry K."/>
            <person name="Hegedus J.C."/>
            <person name="Henrissat B."/>
            <person name="Johnson J."/>
            <person name="Lipzen A."/>
            <person name="Ohm R."/>
            <person name="Nagy I."/>
            <person name="Pangilinan J."/>
            <person name="Yan J."/>
            <person name="Xiong Y."/>
            <person name="Grigoriev I.V."/>
            <person name="Hibbett D.S."/>
            <person name="Nagy L.G."/>
        </authorList>
    </citation>
    <scope>NUCLEOTIDE SEQUENCE [LARGE SCALE GENOMIC DNA]</scope>
    <source>
        <strain evidence="9 10">SZMC22713</strain>
    </source>
</reference>
<evidence type="ECO:0000256" key="7">
    <source>
        <dbReference type="SAM" id="MobiDB-lite"/>
    </source>
</evidence>
<feature type="compositionally biased region" description="Low complexity" evidence="7">
    <location>
        <begin position="339"/>
        <end position="356"/>
    </location>
</feature>
<evidence type="ECO:0000256" key="4">
    <source>
        <dbReference type="ARBA" id="ARBA00022448"/>
    </source>
</evidence>
<protein>
    <recommendedName>
        <fullName evidence="3">Autophagy-related protein 29</fullName>
    </recommendedName>
</protein>
<evidence type="ECO:0000256" key="1">
    <source>
        <dbReference type="ARBA" id="ARBA00004329"/>
    </source>
</evidence>
<gene>
    <name evidence="9" type="ORF">BD410DRAFT_892664</name>
</gene>
<feature type="compositionally biased region" description="Low complexity" evidence="7">
    <location>
        <begin position="275"/>
        <end position="296"/>
    </location>
</feature>
<keyword evidence="5" id="KW-0653">Protein transport</keyword>
<feature type="region of interest" description="Disordered" evidence="7">
    <location>
        <begin position="156"/>
        <end position="356"/>
    </location>
</feature>
<feature type="compositionally biased region" description="Polar residues" evidence="7">
    <location>
        <begin position="158"/>
        <end position="173"/>
    </location>
</feature>
<feature type="compositionally biased region" description="Low complexity" evidence="7">
    <location>
        <begin position="302"/>
        <end position="313"/>
    </location>
</feature>
<dbReference type="PANTHER" id="PTHR40012:SF1">
    <property type="entry name" value="AUTOPHAGY-RELATED PROTEIN 29"/>
    <property type="match status" value="1"/>
</dbReference>
<feature type="compositionally biased region" description="Polar residues" evidence="7">
    <location>
        <begin position="93"/>
        <end position="102"/>
    </location>
</feature>
<feature type="compositionally biased region" description="Basic and acidic residues" evidence="7">
    <location>
        <begin position="231"/>
        <end position="246"/>
    </location>
</feature>
<organism evidence="9 10">
    <name type="scientific">Rickenella mellea</name>
    <dbReference type="NCBI Taxonomy" id="50990"/>
    <lineage>
        <taxon>Eukaryota</taxon>
        <taxon>Fungi</taxon>
        <taxon>Dikarya</taxon>
        <taxon>Basidiomycota</taxon>
        <taxon>Agaricomycotina</taxon>
        <taxon>Agaricomycetes</taxon>
        <taxon>Hymenochaetales</taxon>
        <taxon>Rickenellaceae</taxon>
        <taxon>Rickenella</taxon>
    </lineage>
</organism>
<dbReference type="Gene3D" id="1.10.10.2570">
    <property type="match status" value="1"/>
</dbReference>
<dbReference type="Proteomes" id="UP000294933">
    <property type="component" value="Unassembled WGS sequence"/>
</dbReference>
<evidence type="ECO:0000259" key="8">
    <source>
        <dbReference type="Pfam" id="PF18388"/>
    </source>
</evidence>
<comment type="subcellular location">
    <subcellularLocation>
        <location evidence="1">Preautophagosomal structure</location>
    </subcellularLocation>
</comment>
<dbReference type="PANTHER" id="PTHR40012">
    <property type="entry name" value="AUTOPHAGY-RELATED PROTEIN 29"/>
    <property type="match status" value="1"/>
</dbReference>
<name>A0A4R5XGP0_9AGAM</name>
<dbReference type="VEuPathDB" id="FungiDB:BD410DRAFT_892664"/>
<feature type="compositionally biased region" description="Acidic residues" evidence="7">
    <location>
        <begin position="189"/>
        <end position="199"/>
    </location>
</feature>
<dbReference type="InterPro" id="IPR039113">
    <property type="entry name" value="ATG29"/>
</dbReference>